<dbReference type="RefSeq" id="WP_205085704.1">
    <property type="nucleotide sequence ID" value="NZ_JAFEUF010000203.1"/>
</dbReference>
<feature type="compositionally biased region" description="Low complexity" evidence="1">
    <location>
        <begin position="21"/>
        <end position="39"/>
    </location>
</feature>
<evidence type="ECO:0000256" key="1">
    <source>
        <dbReference type="SAM" id="MobiDB-lite"/>
    </source>
</evidence>
<evidence type="ECO:0008006" key="4">
    <source>
        <dbReference type="Google" id="ProtNLM"/>
    </source>
</evidence>
<sequence length="112" mass="11921">METWAAHYLTRIRTRIAAVERQQAQPQPTPAPTAAATAAPGPPAAGPRRARTPDWGITETGVGTSAAEVHRGDCWATGRTLRPVTAERARAELAGGMRACAVCRPDTVLRRP</sequence>
<organism evidence="2 3">
    <name type="scientific">Streptomyces durocortorensis</name>
    <dbReference type="NCBI Taxonomy" id="2811104"/>
    <lineage>
        <taxon>Bacteria</taxon>
        <taxon>Bacillati</taxon>
        <taxon>Actinomycetota</taxon>
        <taxon>Actinomycetes</taxon>
        <taxon>Kitasatosporales</taxon>
        <taxon>Streptomycetaceae</taxon>
        <taxon>Streptomyces</taxon>
    </lineage>
</organism>
<dbReference type="Proteomes" id="UP000712045">
    <property type="component" value="Unassembled WGS sequence"/>
</dbReference>
<protein>
    <recommendedName>
        <fullName evidence="4">Ada DNA repair metal-binding domain-containing protein</fullName>
    </recommendedName>
</protein>
<accession>A0ABS2I2V8</accession>
<evidence type="ECO:0000313" key="2">
    <source>
        <dbReference type="EMBL" id="MBM7057544.1"/>
    </source>
</evidence>
<dbReference type="Pfam" id="PF19746">
    <property type="entry name" value="DUF6233"/>
    <property type="match status" value="1"/>
</dbReference>
<evidence type="ECO:0000313" key="3">
    <source>
        <dbReference type="Proteomes" id="UP000712045"/>
    </source>
</evidence>
<keyword evidence="3" id="KW-1185">Reference proteome</keyword>
<comment type="caution">
    <text evidence="2">The sequence shown here is derived from an EMBL/GenBank/DDBJ whole genome shotgun (WGS) entry which is preliminary data.</text>
</comment>
<dbReference type="EMBL" id="JAFEUF010000203">
    <property type="protein sequence ID" value="MBM7057544.1"/>
    <property type="molecule type" value="Genomic_DNA"/>
</dbReference>
<dbReference type="InterPro" id="IPR046200">
    <property type="entry name" value="DUF6233"/>
</dbReference>
<feature type="region of interest" description="Disordered" evidence="1">
    <location>
        <begin position="20"/>
        <end position="55"/>
    </location>
</feature>
<gene>
    <name evidence="2" type="ORF">JS521_27735</name>
</gene>
<name>A0ABS2I2V8_9ACTN</name>
<proteinExistence type="predicted"/>
<reference evidence="2 3" key="1">
    <citation type="submission" date="2021-02" db="EMBL/GenBank/DDBJ databases">
        <title>Genome Streptomyces sp. RHZ10.</title>
        <authorList>
            <person name="Besaury L."/>
        </authorList>
    </citation>
    <scope>NUCLEOTIDE SEQUENCE [LARGE SCALE GENOMIC DNA]</scope>
    <source>
        <strain evidence="2 3">RHZ10</strain>
    </source>
</reference>